<dbReference type="Pfam" id="PF07714">
    <property type="entry name" value="PK_Tyr_Ser-Thr"/>
    <property type="match status" value="1"/>
</dbReference>
<name>A0A3P7L295_DIBLA</name>
<dbReference type="AlphaFoldDB" id="A0A3P7L295"/>
<evidence type="ECO:0000313" key="4">
    <source>
        <dbReference type="Proteomes" id="UP000281553"/>
    </source>
</evidence>
<protein>
    <recommendedName>
        <fullName evidence="2">Protein kinase domain-containing protein</fullName>
    </recommendedName>
</protein>
<sequence length="154" mass="16764">SPGPSGTAVWSTRKRRQRGTNQSFPTLQIPPADEQAFTFPLILPEQCCARATDIFALGTIIYEIFSGAYPMPATSASQYATYIIHGHRADLTTLKVPPTIQELISACWSHEPTHRPAISEICIDLMHRGAPQSEHAFADVCRVSGCASLPTLNA</sequence>
<dbReference type="OrthoDB" id="774951at2759"/>
<dbReference type="PANTHER" id="PTHR45756">
    <property type="entry name" value="PALMITOYLTRANSFERASE"/>
    <property type="match status" value="1"/>
</dbReference>
<organism evidence="3 4">
    <name type="scientific">Dibothriocephalus latus</name>
    <name type="common">Fish tapeworm</name>
    <name type="synonym">Diphyllobothrium latum</name>
    <dbReference type="NCBI Taxonomy" id="60516"/>
    <lineage>
        <taxon>Eukaryota</taxon>
        <taxon>Metazoa</taxon>
        <taxon>Spiralia</taxon>
        <taxon>Lophotrochozoa</taxon>
        <taxon>Platyhelminthes</taxon>
        <taxon>Cestoda</taxon>
        <taxon>Eucestoda</taxon>
        <taxon>Diphyllobothriidea</taxon>
        <taxon>Diphyllobothriidae</taxon>
        <taxon>Dibothriocephalus</taxon>
    </lineage>
</organism>
<gene>
    <name evidence="3" type="ORF">DILT_LOCUS6735</name>
</gene>
<evidence type="ECO:0000313" key="3">
    <source>
        <dbReference type="EMBL" id="VDN10904.1"/>
    </source>
</evidence>
<proteinExistence type="predicted"/>
<dbReference type="InterPro" id="IPR000719">
    <property type="entry name" value="Prot_kinase_dom"/>
</dbReference>
<accession>A0A3P7L295</accession>
<keyword evidence="4" id="KW-1185">Reference proteome</keyword>
<dbReference type="InterPro" id="IPR053215">
    <property type="entry name" value="TKL_Ser/Thr_kinase"/>
</dbReference>
<reference evidence="3 4" key="1">
    <citation type="submission" date="2018-11" db="EMBL/GenBank/DDBJ databases">
        <authorList>
            <consortium name="Pathogen Informatics"/>
        </authorList>
    </citation>
    <scope>NUCLEOTIDE SEQUENCE [LARGE SCALE GENOMIC DNA]</scope>
</reference>
<feature type="domain" description="Protein kinase" evidence="2">
    <location>
        <begin position="1"/>
        <end position="138"/>
    </location>
</feature>
<evidence type="ECO:0000256" key="1">
    <source>
        <dbReference type="SAM" id="MobiDB-lite"/>
    </source>
</evidence>
<evidence type="ECO:0000259" key="2">
    <source>
        <dbReference type="PROSITE" id="PS50011"/>
    </source>
</evidence>
<dbReference type="PROSITE" id="PS50011">
    <property type="entry name" value="PROTEIN_KINASE_DOM"/>
    <property type="match status" value="1"/>
</dbReference>
<dbReference type="Proteomes" id="UP000281553">
    <property type="component" value="Unassembled WGS sequence"/>
</dbReference>
<dbReference type="SUPFAM" id="SSF56112">
    <property type="entry name" value="Protein kinase-like (PK-like)"/>
    <property type="match status" value="1"/>
</dbReference>
<dbReference type="Gene3D" id="1.10.510.10">
    <property type="entry name" value="Transferase(Phosphotransferase) domain 1"/>
    <property type="match status" value="1"/>
</dbReference>
<dbReference type="InterPro" id="IPR001245">
    <property type="entry name" value="Ser-Thr/Tyr_kinase_cat_dom"/>
</dbReference>
<dbReference type="GO" id="GO:0005524">
    <property type="term" value="F:ATP binding"/>
    <property type="evidence" value="ECO:0007669"/>
    <property type="project" value="InterPro"/>
</dbReference>
<dbReference type="InterPro" id="IPR011009">
    <property type="entry name" value="Kinase-like_dom_sf"/>
</dbReference>
<dbReference type="PANTHER" id="PTHR45756:SF1">
    <property type="entry name" value="PROTEIN KINASE DOMAIN CONTAINING PROTEIN"/>
    <property type="match status" value="1"/>
</dbReference>
<feature type="region of interest" description="Disordered" evidence="1">
    <location>
        <begin position="1"/>
        <end position="27"/>
    </location>
</feature>
<feature type="non-terminal residue" evidence="3">
    <location>
        <position position="1"/>
    </location>
</feature>
<dbReference type="EMBL" id="UYRU01050248">
    <property type="protein sequence ID" value="VDN10904.1"/>
    <property type="molecule type" value="Genomic_DNA"/>
</dbReference>
<dbReference type="GO" id="GO:0004672">
    <property type="term" value="F:protein kinase activity"/>
    <property type="evidence" value="ECO:0007669"/>
    <property type="project" value="InterPro"/>
</dbReference>